<name>A0A9D1WGG7_9FIRM</name>
<dbReference type="InterPro" id="IPR023214">
    <property type="entry name" value="HAD_sf"/>
</dbReference>
<reference evidence="1" key="1">
    <citation type="journal article" date="2021" name="PeerJ">
        <title>Extensive microbial diversity within the chicken gut microbiome revealed by metagenomics and culture.</title>
        <authorList>
            <person name="Gilroy R."/>
            <person name="Ravi A."/>
            <person name="Getino M."/>
            <person name="Pursley I."/>
            <person name="Horton D.L."/>
            <person name="Alikhan N.F."/>
            <person name="Baker D."/>
            <person name="Gharbi K."/>
            <person name="Hall N."/>
            <person name="Watson M."/>
            <person name="Adriaenssens E.M."/>
            <person name="Foster-Nyarko E."/>
            <person name="Jarju S."/>
            <person name="Secka A."/>
            <person name="Antonio M."/>
            <person name="Oren A."/>
            <person name="Chaudhuri R.R."/>
            <person name="La Ragione R."/>
            <person name="Hildebrand F."/>
            <person name="Pallen M.J."/>
        </authorList>
    </citation>
    <scope>NUCLEOTIDE SEQUENCE</scope>
    <source>
        <strain evidence="1">ChiSjej1B19-8411</strain>
    </source>
</reference>
<protein>
    <submittedName>
        <fullName evidence="1">HAD family hydrolase</fullName>
    </submittedName>
</protein>
<sequence>MIKLFAVDMDGTCLDSRSRISDETLFWLKRAKEHGVEIVPTTGRALSCLPHQLKGQDLFRYVITSNGAMVTDLKEKKTLFQALIPLPAALSLIRDCQGPGVGLTAHIRHRYLLEGRVLALLGHLTYGQDAGEARAVRSLLHYTEAKKCDVEELQFFFFSEKARRRTQQILQSCPEISAAYTDHYVEIYSRNASKGKALAAAAAHLSIAREQIASIGDGENDISMFRQSGLCFAMGNGVSQLKEMADQVVSSNDRDGVAEAIRYFLQAGL</sequence>
<dbReference type="Pfam" id="PF08282">
    <property type="entry name" value="Hydrolase_3"/>
    <property type="match status" value="1"/>
</dbReference>
<evidence type="ECO:0000313" key="2">
    <source>
        <dbReference type="Proteomes" id="UP000886817"/>
    </source>
</evidence>
<dbReference type="SFLD" id="SFLDS00003">
    <property type="entry name" value="Haloacid_Dehalogenase"/>
    <property type="match status" value="1"/>
</dbReference>
<dbReference type="PANTHER" id="PTHR10000:SF8">
    <property type="entry name" value="HAD SUPERFAMILY HYDROLASE-LIKE, TYPE 3"/>
    <property type="match status" value="1"/>
</dbReference>
<dbReference type="PANTHER" id="PTHR10000">
    <property type="entry name" value="PHOSPHOSERINE PHOSPHATASE"/>
    <property type="match status" value="1"/>
</dbReference>
<organism evidence="1 2">
    <name type="scientific">Candidatus Blautia gallistercoris</name>
    <dbReference type="NCBI Taxonomy" id="2838490"/>
    <lineage>
        <taxon>Bacteria</taxon>
        <taxon>Bacillati</taxon>
        <taxon>Bacillota</taxon>
        <taxon>Clostridia</taxon>
        <taxon>Lachnospirales</taxon>
        <taxon>Lachnospiraceae</taxon>
        <taxon>Blautia</taxon>
    </lineage>
</organism>
<dbReference type="GO" id="GO:0016791">
    <property type="term" value="F:phosphatase activity"/>
    <property type="evidence" value="ECO:0007669"/>
    <property type="project" value="TreeGrafter"/>
</dbReference>
<proteinExistence type="predicted"/>
<dbReference type="GO" id="GO:0005829">
    <property type="term" value="C:cytosol"/>
    <property type="evidence" value="ECO:0007669"/>
    <property type="project" value="TreeGrafter"/>
</dbReference>
<dbReference type="Gene3D" id="3.30.1240.10">
    <property type="match status" value="1"/>
</dbReference>
<evidence type="ECO:0000313" key="1">
    <source>
        <dbReference type="EMBL" id="HIX58468.1"/>
    </source>
</evidence>
<accession>A0A9D1WGG7</accession>
<reference evidence="1" key="2">
    <citation type="submission" date="2021-04" db="EMBL/GenBank/DDBJ databases">
        <authorList>
            <person name="Gilroy R."/>
        </authorList>
    </citation>
    <scope>NUCLEOTIDE SEQUENCE</scope>
    <source>
        <strain evidence="1">ChiSjej1B19-8411</strain>
    </source>
</reference>
<dbReference type="NCBIfam" id="TIGR00099">
    <property type="entry name" value="Cof-subfamily"/>
    <property type="match status" value="1"/>
</dbReference>
<dbReference type="InterPro" id="IPR036412">
    <property type="entry name" value="HAD-like_sf"/>
</dbReference>
<dbReference type="GO" id="GO:0000287">
    <property type="term" value="F:magnesium ion binding"/>
    <property type="evidence" value="ECO:0007669"/>
    <property type="project" value="TreeGrafter"/>
</dbReference>
<gene>
    <name evidence="1" type="ORF">IAA45_01955</name>
</gene>
<dbReference type="Proteomes" id="UP000886817">
    <property type="component" value="Unassembled WGS sequence"/>
</dbReference>
<dbReference type="SFLD" id="SFLDG01140">
    <property type="entry name" value="C2.B:_Phosphomannomutase_and_P"/>
    <property type="match status" value="1"/>
</dbReference>
<comment type="caution">
    <text evidence="1">The sequence shown here is derived from an EMBL/GenBank/DDBJ whole genome shotgun (WGS) entry which is preliminary data.</text>
</comment>
<dbReference type="AlphaFoldDB" id="A0A9D1WGG7"/>
<keyword evidence="1" id="KW-0378">Hydrolase</keyword>
<dbReference type="EMBL" id="DXEX01000051">
    <property type="protein sequence ID" value="HIX58468.1"/>
    <property type="molecule type" value="Genomic_DNA"/>
</dbReference>
<dbReference type="InterPro" id="IPR000150">
    <property type="entry name" value="Cof"/>
</dbReference>
<dbReference type="SUPFAM" id="SSF56784">
    <property type="entry name" value="HAD-like"/>
    <property type="match status" value="1"/>
</dbReference>
<dbReference type="Gene3D" id="3.40.50.1000">
    <property type="entry name" value="HAD superfamily/HAD-like"/>
    <property type="match status" value="1"/>
</dbReference>